<comment type="subcellular location">
    <subcellularLocation>
        <location evidence="1 10">Cytoplasm</location>
    </subcellularLocation>
</comment>
<keyword evidence="4 10" id="KW-0436">Ligase</keyword>
<keyword evidence="6 10" id="KW-0067">ATP-binding</keyword>
<dbReference type="SUPFAM" id="SSF48163">
    <property type="entry name" value="An anticodon-binding domain of class I aminoacyl-tRNA synthetases"/>
    <property type="match status" value="1"/>
</dbReference>
<feature type="short sequence motif" description="'HIGH' region" evidence="10">
    <location>
        <begin position="28"/>
        <end position="36"/>
    </location>
</feature>
<name>A0A0G0D7D5_9BACT</name>
<gene>
    <name evidence="10" type="primary">lysS</name>
    <name evidence="12" type="ORF">UR52_C0013G0013</name>
</gene>
<dbReference type="GO" id="GO:0006430">
    <property type="term" value="P:lysyl-tRNA aminoacylation"/>
    <property type="evidence" value="ECO:0007669"/>
    <property type="project" value="UniProtKB-UniRule"/>
</dbReference>
<dbReference type="InterPro" id="IPR020751">
    <property type="entry name" value="aa-tRNA-synth_I_codon-bd_sub2"/>
</dbReference>
<dbReference type="GO" id="GO:0005737">
    <property type="term" value="C:cytoplasm"/>
    <property type="evidence" value="ECO:0007669"/>
    <property type="project" value="UniProtKB-SubCell"/>
</dbReference>
<evidence type="ECO:0000256" key="6">
    <source>
        <dbReference type="ARBA" id="ARBA00022840"/>
    </source>
</evidence>
<dbReference type="NCBIfam" id="TIGR00467">
    <property type="entry name" value="lysS_arch"/>
    <property type="match status" value="1"/>
</dbReference>
<dbReference type="PANTHER" id="PTHR37940:SF1">
    <property type="entry name" value="LYSINE--TRNA LIGASE"/>
    <property type="match status" value="1"/>
</dbReference>
<dbReference type="GO" id="GO:0000049">
    <property type="term" value="F:tRNA binding"/>
    <property type="evidence" value="ECO:0007669"/>
    <property type="project" value="InterPro"/>
</dbReference>
<dbReference type="Gene3D" id="1.10.10.350">
    <property type="match status" value="1"/>
</dbReference>
<dbReference type="Pfam" id="PF19269">
    <property type="entry name" value="Anticodon_2"/>
    <property type="match status" value="1"/>
</dbReference>
<dbReference type="InterPro" id="IPR008925">
    <property type="entry name" value="aa_tRNA-synth_I_cd-bd_sf"/>
</dbReference>
<keyword evidence="7 10" id="KW-0648">Protein biosynthesis</keyword>
<dbReference type="PANTHER" id="PTHR37940">
    <property type="entry name" value="LYSINE--TRNA LIGASE"/>
    <property type="match status" value="1"/>
</dbReference>
<dbReference type="SUPFAM" id="SSF52374">
    <property type="entry name" value="Nucleotidylyl transferase"/>
    <property type="match status" value="1"/>
</dbReference>
<evidence type="ECO:0000256" key="7">
    <source>
        <dbReference type="ARBA" id="ARBA00022917"/>
    </source>
</evidence>
<dbReference type="InterPro" id="IPR002904">
    <property type="entry name" value="Lys-tRNA-ligase"/>
</dbReference>
<feature type="domain" description="Aminoacyl-tRNA synthetase class I anticodon-binding" evidence="11">
    <location>
        <begin position="443"/>
        <end position="523"/>
    </location>
</feature>
<dbReference type="EC" id="6.1.1.6" evidence="10"/>
<comment type="catalytic activity">
    <reaction evidence="9 10">
        <text>tRNA(Lys) + L-lysine + ATP = L-lysyl-tRNA(Lys) + AMP + diphosphate</text>
        <dbReference type="Rhea" id="RHEA:20792"/>
        <dbReference type="Rhea" id="RHEA-COMP:9696"/>
        <dbReference type="Rhea" id="RHEA-COMP:9697"/>
        <dbReference type="ChEBI" id="CHEBI:30616"/>
        <dbReference type="ChEBI" id="CHEBI:32551"/>
        <dbReference type="ChEBI" id="CHEBI:33019"/>
        <dbReference type="ChEBI" id="CHEBI:78442"/>
        <dbReference type="ChEBI" id="CHEBI:78529"/>
        <dbReference type="ChEBI" id="CHEBI:456215"/>
        <dbReference type="EC" id="6.1.1.6"/>
    </reaction>
</comment>
<evidence type="ECO:0000313" key="13">
    <source>
        <dbReference type="Proteomes" id="UP000034176"/>
    </source>
</evidence>
<evidence type="ECO:0000256" key="4">
    <source>
        <dbReference type="ARBA" id="ARBA00022598"/>
    </source>
</evidence>
<dbReference type="STRING" id="1618434.UR52_C0013G0013"/>
<keyword evidence="3 10" id="KW-0963">Cytoplasm</keyword>
<comment type="similarity">
    <text evidence="2 10">Belongs to the class-I aminoacyl-tRNA synthetase family.</text>
</comment>
<dbReference type="Proteomes" id="UP000034176">
    <property type="component" value="Unassembled WGS sequence"/>
</dbReference>
<reference evidence="12 13" key="1">
    <citation type="journal article" date="2015" name="Nature">
        <title>rRNA introns, odd ribosomes, and small enigmatic genomes across a large radiation of phyla.</title>
        <authorList>
            <person name="Brown C.T."/>
            <person name="Hug L.A."/>
            <person name="Thomas B.C."/>
            <person name="Sharon I."/>
            <person name="Castelle C.J."/>
            <person name="Singh A."/>
            <person name="Wilkins M.J."/>
            <person name="Williams K.H."/>
            <person name="Banfield J.F."/>
        </authorList>
    </citation>
    <scope>NUCLEOTIDE SEQUENCE [LARGE SCALE GENOMIC DNA]</scope>
</reference>
<dbReference type="GO" id="GO:0005524">
    <property type="term" value="F:ATP binding"/>
    <property type="evidence" value="ECO:0007669"/>
    <property type="project" value="UniProtKB-UniRule"/>
</dbReference>
<sequence>MHWADKIAKEIVASGKYKPYWVDDMKTPSGRVHIGSVRAAVTHELIFRALKDLNKSVTFSYILEDHDPMDGLPIYVDQEIYKKYLGQPLYSIPSPDPGYKSFGERWGKEYIEIFDKIGVYPKIIWGSDLYRSGKMNEMVRVCLDKAEIIRGIYKTLYGKVKPKNWFPFQARCEECGKISTTTTTGWNGERVTYECRVEGIEWTKGCGHSGEISPFSDKENISGKLLWKVEWPCKWNVVGVTIEGAGKDHMSAGGSHDFAKLMCKKVLGTKVPYSFSHEFFLVGGKKMSSSRGLGSSAKEVSEITPPYLVRFMIARVKYNQQINFDPVGTMAIPDLFDEYDRAWEAYDKNGDEKLARAYVLSQIDKVPEKEKGFFAPRFRDIANFLSQGLSDKEILEKMQEAKGGKIDESELGVLEERIKYAGIWIENYAPDEYRHELKDIKLIDIKILSEDQKKYLKAILKIYNEGDDAASLQISLYELAKSLKISTKDAFAAIYIAFIGKSHGPRAGMLLSKFGREKTIQRIGVIKI</sequence>
<comment type="caution">
    <text evidence="10">Lacks conserved residue(s) required for the propagation of feature annotation.</text>
</comment>
<comment type="caution">
    <text evidence="12">The sequence shown here is derived from an EMBL/GenBank/DDBJ whole genome shotgun (WGS) entry which is preliminary data.</text>
</comment>
<organism evidence="12 13">
    <name type="scientific">Candidatus Gottesmanbacteria bacterium GW2011_GWA1_34_13</name>
    <dbReference type="NCBI Taxonomy" id="1618434"/>
    <lineage>
        <taxon>Bacteria</taxon>
        <taxon>Candidatus Gottesmaniibacteriota</taxon>
    </lineage>
</organism>
<dbReference type="InterPro" id="IPR045462">
    <property type="entry name" value="aa-tRNA-synth_I_cd-bd"/>
</dbReference>
<dbReference type="EMBL" id="LBPN01000013">
    <property type="protein sequence ID" value="KKP59130.1"/>
    <property type="molecule type" value="Genomic_DNA"/>
</dbReference>
<evidence type="ECO:0000256" key="5">
    <source>
        <dbReference type="ARBA" id="ARBA00022741"/>
    </source>
</evidence>
<evidence type="ECO:0000313" key="12">
    <source>
        <dbReference type="EMBL" id="KKP59130.1"/>
    </source>
</evidence>
<evidence type="ECO:0000256" key="9">
    <source>
        <dbReference type="ARBA" id="ARBA00048573"/>
    </source>
</evidence>
<protein>
    <recommendedName>
        <fullName evidence="10">Lysine--tRNA ligase</fullName>
        <ecNumber evidence="10">6.1.1.6</ecNumber>
    </recommendedName>
    <alternativeName>
        <fullName evidence="10">Lysyl-tRNA synthetase</fullName>
        <shortName evidence="10">LysRS</shortName>
    </alternativeName>
</protein>
<evidence type="ECO:0000256" key="1">
    <source>
        <dbReference type="ARBA" id="ARBA00004496"/>
    </source>
</evidence>
<accession>A0A0G0D7D5</accession>
<proteinExistence type="inferred from homology"/>
<dbReference type="Gene3D" id="1.10.10.770">
    <property type="match status" value="1"/>
</dbReference>
<evidence type="ECO:0000259" key="11">
    <source>
        <dbReference type="Pfam" id="PF19269"/>
    </source>
</evidence>
<dbReference type="InterPro" id="IPR014729">
    <property type="entry name" value="Rossmann-like_a/b/a_fold"/>
</dbReference>
<evidence type="ECO:0000256" key="2">
    <source>
        <dbReference type="ARBA" id="ARBA00005594"/>
    </source>
</evidence>
<feature type="short sequence motif" description="'KMSKS' region" evidence="10">
    <location>
        <begin position="286"/>
        <end position="290"/>
    </location>
</feature>
<keyword evidence="8 10" id="KW-0030">Aminoacyl-tRNA synthetase</keyword>
<dbReference type="Gene3D" id="3.40.50.620">
    <property type="entry name" value="HUPs"/>
    <property type="match status" value="2"/>
</dbReference>
<evidence type="ECO:0000256" key="3">
    <source>
        <dbReference type="ARBA" id="ARBA00022490"/>
    </source>
</evidence>
<dbReference type="HAMAP" id="MF_00177">
    <property type="entry name" value="Lys_tRNA_synth_class1"/>
    <property type="match status" value="1"/>
</dbReference>
<evidence type="ECO:0000256" key="10">
    <source>
        <dbReference type="HAMAP-Rule" id="MF_00177"/>
    </source>
</evidence>
<dbReference type="Pfam" id="PF01921">
    <property type="entry name" value="tRNA-synt_1f"/>
    <property type="match status" value="1"/>
</dbReference>
<dbReference type="GO" id="GO:0004824">
    <property type="term" value="F:lysine-tRNA ligase activity"/>
    <property type="evidence" value="ECO:0007669"/>
    <property type="project" value="UniProtKB-UniRule"/>
</dbReference>
<evidence type="ECO:0000256" key="8">
    <source>
        <dbReference type="ARBA" id="ARBA00023146"/>
    </source>
</evidence>
<keyword evidence="5 10" id="KW-0547">Nucleotide-binding</keyword>
<dbReference type="AlphaFoldDB" id="A0A0G0D7D5"/>